<evidence type="ECO:0000313" key="2">
    <source>
        <dbReference type="Proteomes" id="UP000317465"/>
    </source>
</evidence>
<organism evidence="1 2">
    <name type="scientific">Alistipes onderdonkii subsp. vulgaris</name>
    <dbReference type="NCBI Taxonomy" id="2585117"/>
    <lineage>
        <taxon>Bacteria</taxon>
        <taxon>Pseudomonadati</taxon>
        <taxon>Bacteroidota</taxon>
        <taxon>Bacteroidia</taxon>
        <taxon>Bacteroidales</taxon>
        <taxon>Rikenellaceae</taxon>
        <taxon>Alistipes</taxon>
    </lineage>
</organism>
<dbReference type="Proteomes" id="UP000317465">
    <property type="component" value="Chromosome"/>
</dbReference>
<evidence type="ECO:0000313" key="1">
    <source>
        <dbReference type="EMBL" id="BBL10380.1"/>
    </source>
</evidence>
<keyword evidence="2" id="KW-1185">Reference proteome</keyword>
<sequence length="1055" mass="110834">MKKSILYILFALFSLSAAVSLTACKDDGVEISGANKSKTPKNVKLLEYGPTSLTICWDFIRGATSYTVQLVDGEMNPVSEALCKTTDAIDYHEFTDLATDRIYYGRVRANFPYSSTSDWVYVTANEQPAMLMASVGILELDPKLTLNAATGSTLTYEWSYTEDAATDATRLYNIELFRDEACSELHVSWLADGKLASDKGIFTALAGYPVVRFTFSGLDPETTYYARVTNASFGNIMTPVVAGTTAKAGPEASPNNPAQAGDIVLAQDFAAFIHGGDIVRSAAGYNAVSGTDYRKAWEPATGENPQADGDRPVCNWATEFHIHTGGTSAEYVESLGMTGWGSSGNTSTRPGYIKCGGGGGGIGILYTPELAALPKNTTVTVSFSASAYAEGENVYGSDIVVEAIEGAEFGSNNSVSKKGTAVASKVVDISSAVGRFETFTVTLDGLSPTSRIAFSSNPAQAGANKTRYLLDDIVVVYDGETKLEKLTVPANVKFDAEAVYSDKLTLEWDEVPGAASYTVAWWADGTEEKDATVAEGITSASYLLKELEAGTEYHAKVKACRYNNPGYDSDYSAVVSQKTDIAPVQAGIVVSKVLATSSTLTVEWARADGQACVNSSAQVYHVKLYSDAECKDLFVGWNASNVFGITAGNRFRFTFSGLAPATTYYVCVDDKTNDFFSDPLAYATAAAGPQAGATAPGSAKAGDILLAEDFSKVIHGGDIANFAAGYYPPSSNRGTYAAASGDNPSGFSATRCTANEFDLFSGGGVAAPYTEGTGLSAWGKSGNIAGRPGYVKMGAGSAAASLYTPELTALPDAATVKVRFSAQAYSEKYDGSGADAGKILVKAVRGAVLGAKGAITGTVTEVSAADPVDISAAKARFREFEATLTNVTPDCRIVISTSEKRALLDNVVVTCTAITPATKPAAPGGVSFDAAAAADRLTLKWNAVPDATSYTVAYWKGSASAPESEYAYKTGIASTATSQELTNLESNTSYWAKVKAVGSLDSDWSETANATTMDSGGEPLLPTADLLDVVFRNDGSAMDNSSSATPVRRMPSSRP</sequence>
<gene>
    <name evidence="1" type="ORF">A5CPYCFAH4_26040</name>
</gene>
<protein>
    <submittedName>
        <fullName evidence="1">Uncharacterized protein</fullName>
    </submittedName>
</protein>
<reference evidence="1 2" key="1">
    <citation type="journal article" date="2020" name="Int. J. Syst. Evol. Microbiol.">
        <title>Alistipes communis sp. nov., Alistipes dispar sp. nov. and Alistipes onderdonkii subsp. vulgaris subsp. nov., isolated from human faeces, and creation of Alistipes onderdonkii subsp. onderdonkii subsp. nov.</title>
        <authorList>
            <person name="Sakamoto M."/>
            <person name="Ikeyama N."/>
            <person name="Ogata Y."/>
            <person name="Suda W."/>
            <person name="Iino T."/>
            <person name="Hattori M."/>
            <person name="Ohkuma M."/>
        </authorList>
    </citation>
    <scope>NUCLEOTIDE SEQUENCE [LARGE SCALE GENOMIC DNA]</scope>
    <source>
        <strain evidence="1 2">5CPYCFAH4</strain>
    </source>
</reference>
<dbReference type="EMBL" id="AP019737">
    <property type="protein sequence ID" value="BBL10380.1"/>
    <property type="molecule type" value="Genomic_DNA"/>
</dbReference>
<accession>A0ACA8R1A6</accession>
<proteinExistence type="predicted"/>
<name>A0ACA8R1A6_9BACT</name>